<protein>
    <recommendedName>
        <fullName evidence="2">DUF4097 domain-containing protein</fullName>
    </recommendedName>
</protein>
<name>A0A1U7NGI2_9FIRM</name>
<evidence type="ECO:0000256" key="1">
    <source>
        <dbReference type="SAM" id="SignalP"/>
    </source>
</evidence>
<keyword evidence="1" id="KW-0732">Signal</keyword>
<keyword evidence="4" id="KW-1185">Reference proteome</keyword>
<proteinExistence type="predicted"/>
<dbReference type="RefSeq" id="WP_075819087.1">
    <property type="nucleotide sequence ID" value="NZ_CAJUTZ010000028.1"/>
</dbReference>
<sequence>MKKWMITALSCAAIGSLFCAGTALAVSNDPERLLSWPTVTIGINNKTALMSIEHDSMDEDKNSRQEQEAASDSQHFANDKVHDLSDHHNISNIDIDSSIGNVVIEKSNRFEMVTNNGDYSDDNTSLYDFSITNDTLSVDMTAVNLPFGNPSSPELKIYVPFDLNTIEVEVNAGSVILKGFKSNRISASVDMGNILTDNIKAESLNADCNAGDIEIQKSHFKTMSLNNDAGNINFDGTVSDSLNSDLAMGNITIDLHQRIDRENSSINAHSDLGNVSIRPNSVSDLKQKMLPPVPLNIDIQVSLGEIKLSYQD</sequence>
<evidence type="ECO:0000313" key="4">
    <source>
        <dbReference type="Proteomes" id="UP000186341"/>
    </source>
</evidence>
<reference evidence="3 4" key="1">
    <citation type="submission" date="2016-11" db="EMBL/GenBank/DDBJ databases">
        <title>Description of two novel members of the family Erysipelotrichaceae: Ileibacterium lipovorans gen. nov., sp. nov. and Dubosiella newyorkensis, gen. nov., sp. nov.</title>
        <authorList>
            <person name="Cox L.M."/>
            <person name="Sohn J."/>
            <person name="Tyrrell K.L."/>
            <person name="Citron D.M."/>
            <person name="Lawson P.A."/>
            <person name="Patel N.B."/>
            <person name="Iizumi T."/>
            <person name="Perez-Perez G.I."/>
            <person name="Goldstein E.J."/>
            <person name="Blaser M.J."/>
        </authorList>
    </citation>
    <scope>NUCLEOTIDE SEQUENCE [LARGE SCALE GENOMIC DNA]</scope>
    <source>
        <strain evidence="3 4">NYU-BL-A3</strain>
    </source>
</reference>
<dbReference type="Pfam" id="PF13349">
    <property type="entry name" value="DUF4097"/>
    <property type="match status" value="1"/>
</dbReference>
<organism evidence="3 4">
    <name type="scientific">Ileibacterium valens</name>
    <dbReference type="NCBI Taxonomy" id="1862668"/>
    <lineage>
        <taxon>Bacteria</taxon>
        <taxon>Bacillati</taxon>
        <taxon>Bacillota</taxon>
        <taxon>Erysipelotrichia</taxon>
        <taxon>Erysipelotrichales</taxon>
        <taxon>Erysipelotrichaceae</taxon>
        <taxon>Ileibacterium</taxon>
    </lineage>
</organism>
<accession>A0A1U7NGI2</accession>
<dbReference type="GeneID" id="82202646"/>
<feature type="domain" description="DUF4097" evidence="2">
    <location>
        <begin position="90"/>
        <end position="277"/>
    </location>
</feature>
<feature type="signal peptide" evidence="1">
    <location>
        <begin position="1"/>
        <end position="25"/>
    </location>
</feature>
<dbReference type="AlphaFoldDB" id="A0A1U7NGI2"/>
<evidence type="ECO:0000259" key="2">
    <source>
        <dbReference type="Pfam" id="PF13349"/>
    </source>
</evidence>
<dbReference type="InterPro" id="IPR025164">
    <property type="entry name" value="Toastrack_DUF4097"/>
</dbReference>
<dbReference type="Proteomes" id="UP000186341">
    <property type="component" value="Unassembled WGS sequence"/>
</dbReference>
<dbReference type="EMBL" id="MPJW01000112">
    <property type="protein sequence ID" value="OLU40270.1"/>
    <property type="molecule type" value="Genomic_DNA"/>
</dbReference>
<evidence type="ECO:0000313" key="3">
    <source>
        <dbReference type="EMBL" id="OLU40270.1"/>
    </source>
</evidence>
<comment type="caution">
    <text evidence="3">The sequence shown here is derived from an EMBL/GenBank/DDBJ whole genome shotgun (WGS) entry which is preliminary data.</text>
</comment>
<feature type="chain" id="PRO_5010552445" description="DUF4097 domain-containing protein" evidence="1">
    <location>
        <begin position="26"/>
        <end position="312"/>
    </location>
</feature>
<gene>
    <name evidence="3" type="ORF">BO222_05390</name>
</gene>